<evidence type="ECO:0000256" key="1">
    <source>
        <dbReference type="SAM" id="MobiDB-lite"/>
    </source>
</evidence>
<dbReference type="AlphaFoldDB" id="A0A8J8P0Z0"/>
<gene>
    <name evidence="2" type="ORF">FGO68_gene11679</name>
</gene>
<evidence type="ECO:0000313" key="2">
    <source>
        <dbReference type="EMBL" id="TNV84853.1"/>
    </source>
</evidence>
<proteinExistence type="predicted"/>
<protein>
    <submittedName>
        <fullName evidence="2">Uncharacterized protein</fullName>
    </submittedName>
</protein>
<dbReference type="EMBL" id="RRYP01002372">
    <property type="protein sequence ID" value="TNV84853.1"/>
    <property type="molecule type" value="Genomic_DNA"/>
</dbReference>
<accession>A0A8J8P0Z0</accession>
<comment type="caution">
    <text evidence="2">The sequence shown here is derived from an EMBL/GenBank/DDBJ whole genome shotgun (WGS) entry which is preliminary data.</text>
</comment>
<feature type="region of interest" description="Disordered" evidence="1">
    <location>
        <begin position="91"/>
        <end position="111"/>
    </location>
</feature>
<organism evidence="2 3">
    <name type="scientific">Halteria grandinella</name>
    <dbReference type="NCBI Taxonomy" id="5974"/>
    <lineage>
        <taxon>Eukaryota</taxon>
        <taxon>Sar</taxon>
        <taxon>Alveolata</taxon>
        <taxon>Ciliophora</taxon>
        <taxon>Intramacronucleata</taxon>
        <taxon>Spirotrichea</taxon>
        <taxon>Stichotrichia</taxon>
        <taxon>Sporadotrichida</taxon>
        <taxon>Halteriidae</taxon>
        <taxon>Halteria</taxon>
    </lineage>
</organism>
<feature type="compositionally biased region" description="Acidic residues" evidence="1">
    <location>
        <begin position="95"/>
        <end position="105"/>
    </location>
</feature>
<name>A0A8J8P0Z0_HALGN</name>
<keyword evidence="3" id="KW-1185">Reference proteome</keyword>
<reference evidence="2" key="1">
    <citation type="submission" date="2019-06" db="EMBL/GenBank/DDBJ databases">
        <authorList>
            <person name="Zheng W."/>
        </authorList>
    </citation>
    <scope>NUCLEOTIDE SEQUENCE</scope>
    <source>
        <strain evidence="2">QDHG01</strain>
    </source>
</reference>
<dbReference type="Proteomes" id="UP000785679">
    <property type="component" value="Unassembled WGS sequence"/>
</dbReference>
<sequence>MDNQKPNFADILSKSLNNSISNNQGIVNINVHHIYQENKDLKDLIRAIEKSQLRMEEIVKNQAEQVEALQQMVAQLIKGVKRRQISVQMEKVNGDETEVGSESEDNQQGQA</sequence>
<evidence type="ECO:0000313" key="3">
    <source>
        <dbReference type="Proteomes" id="UP000785679"/>
    </source>
</evidence>